<feature type="region of interest" description="Disordered" evidence="5">
    <location>
        <begin position="553"/>
        <end position="607"/>
    </location>
</feature>
<dbReference type="InterPro" id="IPR049453">
    <property type="entry name" value="Memb_transporter_dom"/>
</dbReference>
<feature type="domain" description="Integral membrane bound transporter" evidence="7">
    <location>
        <begin position="333"/>
        <end position="461"/>
    </location>
</feature>
<dbReference type="EMBL" id="FODD01000001">
    <property type="protein sequence ID" value="SEN08952.1"/>
    <property type="molecule type" value="Genomic_DNA"/>
</dbReference>
<feature type="transmembrane region" description="Helical" evidence="6">
    <location>
        <begin position="73"/>
        <end position="90"/>
    </location>
</feature>
<evidence type="ECO:0000259" key="7">
    <source>
        <dbReference type="Pfam" id="PF13515"/>
    </source>
</evidence>
<keyword evidence="2 6" id="KW-0812">Transmembrane</keyword>
<feature type="transmembrane region" description="Helical" evidence="6">
    <location>
        <begin position="373"/>
        <end position="391"/>
    </location>
</feature>
<dbReference type="AlphaFoldDB" id="A0A1H8DNU5"/>
<evidence type="ECO:0000256" key="1">
    <source>
        <dbReference type="ARBA" id="ARBA00004141"/>
    </source>
</evidence>
<sequence>MTVRTIVRLRMIDPGGVQWRVAVRTVIAAVAALLLTDAVVRSARLPGGMVVIATVLAVLLSRSLHATSLPHRLSALVYVPAIGIAAAFTGRFMLGHAVLGAAAFVAAVAASRYLMRFGGTVRRLGRLALTPLVSVLVVPVPPSAARATGPMWGGVAGLVAVVCVVTVTAVLPTRPAREAAAAARDVLRAATRLRALPVDAPGRVRARAVRDLHRAALTVEDRMAAARLPEGADHGPLDALSAAVLRVEVLAADTGTARGDRATGAPLGDDVPAPGADRWTAALAAVRTHAAAVRATPAREWPAADPPAARRSARGWRDPQPQTRLTAQLAAAMAAAFAVGHLAFPHRWTWTVITAFVVCSAARSRGDVVHRSGLRVAGAFTGAIIGTLVAHLVAGEAPLAVVVILGFLLAGVWLRDVTYAAWAFCVTSMLAVLYTMDGERGAALLVQRPEGILLGSACGIAAACFVLPLRTETVLRGRAARALHVLQDLLGAARADEPQPAEIRRLARAFDRATRDLTQAAAPARAHRSLIHRSLSHRLRTRVPAALDQPLPLLAPAADPATGPASGDGRSPGSGSGSGKGADRRGLLARVPRPRAARQAAPANDRATHAADWADALASCAPAIRAIAAGDTAELVASRPQLGLAALNTGQVRRRLGHRPDAEPPRRARGGPPHLVRLNAALADLYDRLPGDGPVRQPPAPATAPAAG</sequence>
<evidence type="ECO:0000256" key="5">
    <source>
        <dbReference type="SAM" id="MobiDB-lite"/>
    </source>
</evidence>
<evidence type="ECO:0000313" key="9">
    <source>
        <dbReference type="Proteomes" id="UP000181951"/>
    </source>
</evidence>
<evidence type="ECO:0000256" key="6">
    <source>
        <dbReference type="SAM" id="Phobius"/>
    </source>
</evidence>
<keyword evidence="3 6" id="KW-1133">Transmembrane helix</keyword>
<evidence type="ECO:0000256" key="3">
    <source>
        <dbReference type="ARBA" id="ARBA00022989"/>
    </source>
</evidence>
<feature type="compositionally biased region" description="Low complexity" evidence="5">
    <location>
        <begin position="553"/>
        <end position="569"/>
    </location>
</feature>
<feature type="region of interest" description="Disordered" evidence="5">
    <location>
        <begin position="687"/>
        <end position="708"/>
    </location>
</feature>
<feature type="transmembrane region" description="Helical" evidence="6">
    <location>
        <begin position="451"/>
        <end position="469"/>
    </location>
</feature>
<feature type="transmembrane region" description="Helical" evidence="6">
    <location>
        <begin position="96"/>
        <end position="115"/>
    </location>
</feature>
<evidence type="ECO:0000256" key="4">
    <source>
        <dbReference type="ARBA" id="ARBA00023136"/>
    </source>
</evidence>
<accession>A0A1H8DNU5</accession>
<feature type="transmembrane region" description="Helical" evidence="6">
    <location>
        <begin position="419"/>
        <end position="436"/>
    </location>
</feature>
<feature type="compositionally biased region" description="Low complexity" evidence="5">
    <location>
        <begin position="297"/>
        <end position="310"/>
    </location>
</feature>
<keyword evidence="9" id="KW-1185">Reference proteome</keyword>
<feature type="transmembrane region" description="Helical" evidence="6">
    <location>
        <begin position="151"/>
        <end position="171"/>
    </location>
</feature>
<reference evidence="8 9" key="1">
    <citation type="submission" date="2016-10" db="EMBL/GenBank/DDBJ databases">
        <authorList>
            <person name="de Groot N.N."/>
        </authorList>
    </citation>
    <scope>NUCLEOTIDE SEQUENCE [LARGE SCALE GENOMIC DNA]</scope>
    <source>
        <strain evidence="8 9">CGMCC 4.2026</strain>
    </source>
</reference>
<evidence type="ECO:0000313" key="8">
    <source>
        <dbReference type="EMBL" id="SEN08952.1"/>
    </source>
</evidence>
<gene>
    <name evidence="8" type="ORF">SAMN05216267_1001214</name>
</gene>
<feature type="transmembrane region" description="Helical" evidence="6">
    <location>
        <begin position="21"/>
        <end position="39"/>
    </location>
</feature>
<dbReference type="GO" id="GO:0016020">
    <property type="term" value="C:membrane"/>
    <property type="evidence" value="ECO:0007669"/>
    <property type="project" value="UniProtKB-SubCell"/>
</dbReference>
<comment type="subcellular location">
    <subcellularLocation>
        <location evidence="1">Membrane</location>
        <topology evidence="1">Multi-pass membrane protein</topology>
    </subcellularLocation>
</comment>
<dbReference type="Proteomes" id="UP000181951">
    <property type="component" value="Unassembled WGS sequence"/>
</dbReference>
<feature type="transmembrane region" description="Helical" evidence="6">
    <location>
        <begin position="127"/>
        <end position="145"/>
    </location>
</feature>
<proteinExistence type="predicted"/>
<dbReference type="STRING" id="310780.SAMN05216267_1001214"/>
<dbReference type="Pfam" id="PF13515">
    <property type="entry name" value="FUSC_2"/>
    <property type="match status" value="1"/>
</dbReference>
<protein>
    <submittedName>
        <fullName evidence="8">Fusaric acid resistance protein-like</fullName>
    </submittedName>
</protein>
<feature type="compositionally biased region" description="Low complexity" evidence="5">
    <location>
        <begin position="597"/>
        <end position="607"/>
    </location>
</feature>
<name>A0A1H8DNU5_9ACTN</name>
<feature type="region of interest" description="Disordered" evidence="5">
    <location>
        <begin position="297"/>
        <end position="319"/>
    </location>
</feature>
<feature type="transmembrane region" description="Helical" evidence="6">
    <location>
        <begin position="45"/>
        <end position="61"/>
    </location>
</feature>
<keyword evidence="4 6" id="KW-0472">Membrane</keyword>
<feature type="transmembrane region" description="Helical" evidence="6">
    <location>
        <begin position="397"/>
        <end position="414"/>
    </location>
</feature>
<evidence type="ECO:0000256" key="2">
    <source>
        <dbReference type="ARBA" id="ARBA00022692"/>
    </source>
</evidence>
<feature type="compositionally biased region" description="Gly residues" evidence="5">
    <location>
        <begin position="570"/>
        <end position="580"/>
    </location>
</feature>
<organism evidence="8 9">
    <name type="scientific">Actinacidiphila rubida</name>
    <dbReference type="NCBI Taxonomy" id="310780"/>
    <lineage>
        <taxon>Bacteria</taxon>
        <taxon>Bacillati</taxon>
        <taxon>Actinomycetota</taxon>
        <taxon>Actinomycetes</taxon>
        <taxon>Kitasatosporales</taxon>
        <taxon>Streptomycetaceae</taxon>
        <taxon>Actinacidiphila</taxon>
    </lineage>
</organism>